<gene>
    <name evidence="1" type="ORF">DW780_25565</name>
</gene>
<evidence type="ECO:0000313" key="2">
    <source>
        <dbReference type="Proteomes" id="UP000284785"/>
    </source>
</evidence>
<organism evidence="1 2">
    <name type="scientific">Bacteroides thetaiotaomicron</name>
    <dbReference type="NCBI Taxonomy" id="818"/>
    <lineage>
        <taxon>Bacteria</taxon>
        <taxon>Pseudomonadati</taxon>
        <taxon>Bacteroidota</taxon>
        <taxon>Bacteroidia</taxon>
        <taxon>Bacteroidales</taxon>
        <taxon>Bacteroidaceae</taxon>
        <taxon>Bacteroides</taxon>
    </lineage>
</organism>
<protein>
    <submittedName>
        <fullName evidence="1">Uncharacterized protein</fullName>
    </submittedName>
</protein>
<evidence type="ECO:0000313" key="1">
    <source>
        <dbReference type="EMBL" id="RHD80819.1"/>
    </source>
</evidence>
<dbReference type="EMBL" id="QSJP01000036">
    <property type="protein sequence ID" value="RHD80819.1"/>
    <property type="molecule type" value="Genomic_DNA"/>
</dbReference>
<reference evidence="1 2" key="1">
    <citation type="submission" date="2018-08" db="EMBL/GenBank/DDBJ databases">
        <title>A genome reference for cultivated species of the human gut microbiota.</title>
        <authorList>
            <person name="Zou Y."/>
            <person name="Xue W."/>
            <person name="Luo G."/>
        </authorList>
    </citation>
    <scope>NUCLEOTIDE SEQUENCE [LARGE SCALE GENOMIC DNA]</scope>
    <source>
        <strain evidence="1 2">AM30-26</strain>
    </source>
</reference>
<proteinExistence type="predicted"/>
<dbReference type="AlphaFoldDB" id="A0A414HA30"/>
<sequence length="64" mass="7478">MLRNIRFAKIRHIGDYFADSSCKIRDGFTDFGVGSCVLQWLESCLFCEQDFCVFCSQKKESRQI</sequence>
<name>A0A414HA30_BACT4</name>
<comment type="caution">
    <text evidence="1">The sequence shown here is derived from an EMBL/GenBank/DDBJ whole genome shotgun (WGS) entry which is preliminary data.</text>
</comment>
<accession>A0A414HA30</accession>
<dbReference type="Proteomes" id="UP000284785">
    <property type="component" value="Unassembled WGS sequence"/>
</dbReference>